<gene>
    <name evidence="2" type="ORF">A2V72_02160</name>
</gene>
<evidence type="ECO:0000313" key="2">
    <source>
        <dbReference type="EMBL" id="OGZ18105.1"/>
    </source>
</evidence>
<feature type="transmembrane region" description="Helical" evidence="1">
    <location>
        <begin position="308"/>
        <end position="330"/>
    </location>
</feature>
<name>A0A1G2DWX3_9BACT</name>
<keyword evidence="1" id="KW-0472">Membrane</keyword>
<feature type="transmembrane region" description="Helical" evidence="1">
    <location>
        <begin position="230"/>
        <end position="255"/>
    </location>
</feature>
<accession>A0A1G2DWX3</accession>
<feature type="transmembrane region" description="Helical" evidence="1">
    <location>
        <begin position="204"/>
        <end position="224"/>
    </location>
</feature>
<organism evidence="2 3">
    <name type="scientific">Candidatus Nealsonbacteria bacterium RBG_13_37_56</name>
    <dbReference type="NCBI Taxonomy" id="1801661"/>
    <lineage>
        <taxon>Bacteria</taxon>
        <taxon>Candidatus Nealsoniibacteriota</taxon>
    </lineage>
</organism>
<sequence>MEAKRIVQQGGVCVELFRDFELTLEKAEEERKKIQLLGYEKAGSMRQENEILRKEYQDLGLNGQVQLLYKQAKAVEKEAQVKARVTPEKVGFKKITPVEMSIWKGYLPKEYKGDDVKNYSFDLIPQAVLTEWESARLFGLFTDFSVRTPEGKSILKRVKERLQDPILIGWFEQEPYLISRWGESLKSFKEIKLRVWMRRVFEPAAATLLIGFYFVIGICLIYFQKLNPNWINLLHCGYWLFFMPFLVNDIFLAIWRELHLFTQSKDFADTWKEALYCICLILSLFYGLLICVVNVFKGMKFVFFSNFTLAGLLYWTFSLMVVLGIIIFTVRELRRPVRKHE</sequence>
<dbReference type="EMBL" id="MHLW01000016">
    <property type="protein sequence ID" value="OGZ18105.1"/>
    <property type="molecule type" value="Genomic_DNA"/>
</dbReference>
<evidence type="ECO:0000313" key="3">
    <source>
        <dbReference type="Proteomes" id="UP000178893"/>
    </source>
</evidence>
<reference evidence="2 3" key="1">
    <citation type="journal article" date="2016" name="Nat. Commun.">
        <title>Thousands of microbial genomes shed light on interconnected biogeochemical processes in an aquifer system.</title>
        <authorList>
            <person name="Anantharaman K."/>
            <person name="Brown C.T."/>
            <person name="Hug L.A."/>
            <person name="Sharon I."/>
            <person name="Castelle C.J."/>
            <person name="Probst A.J."/>
            <person name="Thomas B.C."/>
            <person name="Singh A."/>
            <person name="Wilkins M.J."/>
            <person name="Karaoz U."/>
            <person name="Brodie E.L."/>
            <person name="Williams K.H."/>
            <person name="Hubbard S.S."/>
            <person name="Banfield J.F."/>
        </authorList>
    </citation>
    <scope>NUCLEOTIDE SEQUENCE [LARGE SCALE GENOMIC DNA]</scope>
</reference>
<comment type="caution">
    <text evidence="2">The sequence shown here is derived from an EMBL/GenBank/DDBJ whole genome shotgun (WGS) entry which is preliminary data.</text>
</comment>
<keyword evidence="1" id="KW-1133">Transmembrane helix</keyword>
<feature type="transmembrane region" description="Helical" evidence="1">
    <location>
        <begin position="275"/>
        <end position="296"/>
    </location>
</feature>
<proteinExistence type="predicted"/>
<dbReference type="Proteomes" id="UP000178893">
    <property type="component" value="Unassembled WGS sequence"/>
</dbReference>
<dbReference type="AlphaFoldDB" id="A0A1G2DWX3"/>
<keyword evidence="1" id="KW-0812">Transmembrane</keyword>
<protein>
    <submittedName>
        <fullName evidence="2">Uncharacterized protein</fullName>
    </submittedName>
</protein>
<evidence type="ECO:0000256" key="1">
    <source>
        <dbReference type="SAM" id="Phobius"/>
    </source>
</evidence>